<feature type="region of interest" description="Disordered" evidence="1">
    <location>
        <begin position="1"/>
        <end position="24"/>
    </location>
</feature>
<feature type="transmembrane region" description="Helical" evidence="2">
    <location>
        <begin position="33"/>
        <end position="52"/>
    </location>
</feature>
<keyword evidence="2" id="KW-0812">Transmembrane</keyword>
<keyword evidence="2" id="KW-0472">Membrane</keyword>
<dbReference type="AlphaFoldDB" id="A0ABD5Q123"/>
<dbReference type="RefSeq" id="WP_254266724.1">
    <property type="nucleotide sequence ID" value="NZ_CP100400.1"/>
</dbReference>
<proteinExistence type="predicted"/>
<keyword evidence="2" id="KW-1133">Transmembrane helix</keyword>
<dbReference type="InterPro" id="IPR055709">
    <property type="entry name" value="DUF7285"/>
</dbReference>
<gene>
    <name evidence="3" type="ORF">ACFO9K_08015</name>
</gene>
<keyword evidence="4" id="KW-1185">Reference proteome</keyword>
<evidence type="ECO:0000256" key="2">
    <source>
        <dbReference type="SAM" id="Phobius"/>
    </source>
</evidence>
<dbReference type="Pfam" id="PF23956">
    <property type="entry name" value="DUF7285"/>
    <property type="match status" value="1"/>
</dbReference>
<comment type="caution">
    <text evidence="3">The sequence shown here is derived from an EMBL/GenBank/DDBJ whole genome shotgun (WGS) entry which is preliminary data.</text>
</comment>
<organism evidence="3 4">
    <name type="scientific">Halorussus aquaticus</name>
    <dbReference type="NCBI Taxonomy" id="2953748"/>
    <lineage>
        <taxon>Archaea</taxon>
        <taxon>Methanobacteriati</taxon>
        <taxon>Methanobacteriota</taxon>
        <taxon>Stenosarchaea group</taxon>
        <taxon>Halobacteria</taxon>
        <taxon>Halobacteriales</taxon>
        <taxon>Haladaptataceae</taxon>
        <taxon>Halorussus</taxon>
    </lineage>
</organism>
<name>A0ABD5Q123_9EURY</name>
<reference evidence="3 4" key="1">
    <citation type="journal article" date="2019" name="Int. J. Syst. Evol. Microbiol.">
        <title>The Global Catalogue of Microorganisms (GCM) 10K type strain sequencing project: providing services to taxonomists for standard genome sequencing and annotation.</title>
        <authorList>
            <consortium name="The Broad Institute Genomics Platform"/>
            <consortium name="The Broad Institute Genome Sequencing Center for Infectious Disease"/>
            <person name="Wu L."/>
            <person name="Ma J."/>
        </authorList>
    </citation>
    <scope>NUCLEOTIDE SEQUENCE [LARGE SCALE GENOMIC DNA]</scope>
    <source>
        <strain evidence="3 4">XZYJ18</strain>
    </source>
</reference>
<evidence type="ECO:0000313" key="3">
    <source>
        <dbReference type="EMBL" id="MFC4824206.1"/>
    </source>
</evidence>
<dbReference type="Proteomes" id="UP001595945">
    <property type="component" value="Unassembled WGS sequence"/>
</dbReference>
<dbReference type="GeneID" id="73045113"/>
<evidence type="ECO:0000256" key="1">
    <source>
        <dbReference type="SAM" id="MobiDB-lite"/>
    </source>
</evidence>
<evidence type="ECO:0000313" key="4">
    <source>
        <dbReference type="Proteomes" id="UP001595945"/>
    </source>
</evidence>
<accession>A0ABD5Q123</accession>
<sequence>MSRWSGDAGRGETDLRHWRTHPRRTTRAQVEPLAALVAVFAVGVALTAYAGVLDATLPTRDRNLAEPTVERAERAVSGVGVVDPDALAAGLRAGPDGYSVTLTLEAAGRTWRAGPTPPPSADAAELAVSVRVGPGRVRPGTLRAEVWS</sequence>
<protein>
    <submittedName>
        <fullName evidence="3">Uncharacterized protein</fullName>
    </submittedName>
</protein>
<dbReference type="EMBL" id="JBHSHT010000001">
    <property type="protein sequence ID" value="MFC4824206.1"/>
    <property type="molecule type" value="Genomic_DNA"/>
</dbReference>